<evidence type="ECO:0000259" key="5">
    <source>
        <dbReference type="Pfam" id="PF00703"/>
    </source>
</evidence>
<keyword evidence="3" id="KW-0326">Glycosidase</keyword>
<dbReference type="Gene3D" id="3.20.20.80">
    <property type="entry name" value="Glycosidases"/>
    <property type="match status" value="1"/>
</dbReference>
<evidence type="ECO:0000259" key="8">
    <source>
        <dbReference type="Pfam" id="PF18565"/>
    </source>
</evidence>
<organism evidence="9 10">
    <name type="scientific">Parablautia muri</name>
    <dbReference type="NCBI Taxonomy" id="2320879"/>
    <lineage>
        <taxon>Bacteria</taxon>
        <taxon>Bacillati</taxon>
        <taxon>Bacillota</taxon>
        <taxon>Clostridia</taxon>
        <taxon>Lachnospirales</taxon>
        <taxon>Lachnospiraceae</taxon>
        <taxon>Parablautia</taxon>
    </lineage>
</organism>
<dbReference type="RefSeq" id="WP_160561481.1">
    <property type="nucleotide sequence ID" value="NZ_QZDT01000039.1"/>
</dbReference>
<dbReference type="Pfam" id="PF16355">
    <property type="entry name" value="DUF4982"/>
    <property type="match status" value="1"/>
</dbReference>
<reference evidence="9" key="1">
    <citation type="submission" date="2018-09" db="EMBL/GenBank/DDBJ databases">
        <title>Murine metabolic-syndrome-specific gut microbial biobank.</title>
        <authorList>
            <person name="Liu C."/>
        </authorList>
    </citation>
    <scope>NUCLEOTIDE SEQUENCE</scope>
    <source>
        <strain evidence="9">D42-62</strain>
    </source>
</reference>
<dbReference type="Pfam" id="PF00703">
    <property type="entry name" value="Glyco_hydro_2"/>
    <property type="match status" value="1"/>
</dbReference>
<keyword evidence="2 9" id="KW-0378">Hydrolase</keyword>
<dbReference type="InterPro" id="IPR036156">
    <property type="entry name" value="Beta-gal/glucu_dom_sf"/>
</dbReference>
<protein>
    <submittedName>
        <fullName evidence="9">Glycoside hydrolase family 2 protein</fullName>
    </submittedName>
</protein>
<evidence type="ECO:0000256" key="2">
    <source>
        <dbReference type="ARBA" id="ARBA00022801"/>
    </source>
</evidence>
<dbReference type="Pfam" id="PF02836">
    <property type="entry name" value="Glyco_hydro_2_C"/>
    <property type="match status" value="1"/>
</dbReference>
<dbReference type="SUPFAM" id="SSF49785">
    <property type="entry name" value="Galactose-binding domain-like"/>
    <property type="match status" value="1"/>
</dbReference>
<evidence type="ECO:0000313" key="9">
    <source>
        <dbReference type="EMBL" id="NBJ94452.1"/>
    </source>
</evidence>
<evidence type="ECO:0000256" key="1">
    <source>
        <dbReference type="ARBA" id="ARBA00007401"/>
    </source>
</evidence>
<proteinExistence type="inferred from homology"/>
<dbReference type="OrthoDB" id="9762066at2"/>
<comment type="similarity">
    <text evidence="1">Belongs to the glycosyl hydrolase 2 family.</text>
</comment>
<feature type="domain" description="Glycoside hydrolase family 2" evidence="8">
    <location>
        <begin position="721"/>
        <end position="822"/>
    </location>
</feature>
<accession>A0A9X5GUU2</accession>
<evidence type="ECO:0000256" key="4">
    <source>
        <dbReference type="SAM" id="MobiDB-lite"/>
    </source>
</evidence>
<dbReference type="Pfam" id="PF18565">
    <property type="entry name" value="Glyco_hydro2_C5"/>
    <property type="match status" value="1"/>
</dbReference>
<dbReference type="InterPro" id="IPR013783">
    <property type="entry name" value="Ig-like_fold"/>
</dbReference>
<dbReference type="Proteomes" id="UP001154420">
    <property type="component" value="Unassembled WGS sequence"/>
</dbReference>
<dbReference type="InterPro" id="IPR006103">
    <property type="entry name" value="Glyco_hydro_2_cat"/>
</dbReference>
<evidence type="ECO:0000259" key="7">
    <source>
        <dbReference type="Pfam" id="PF16355"/>
    </source>
</evidence>
<dbReference type="InterPro" id="IPR008979">
    <property type="entry name" value="Galactose-bd-like_sf"/>
</dbReference>
<dbReference type="SUPFAM" id="SSF51445">
    <property type="entry name" value="(Trans)glycosidases"/>
    <property type="match status" value="1"/>
</dbReference>
<keyword evidence="10" id="KW-1185">Reference proteome</keyword>
<feature type="region of interest" description="Disordered" evidence="4">
    <location>
        <begin position="447"/>
        <end position="466"/>
    </location>
</feature>
<dbReference type="GO" id="GO:0005975">
    <property type="term" value="P:carbohydrate metabolic process"/>
    <property type="evidence" value="ECO:0007669"/>
    <property type="project" value="InterPro"/>
</dbReference>
<evidence type="ECO:0000313" key="10">
    <source>
        <dbReference type="Proteomes" id="UP001154420"/>
    </source>
</evidence>
<dbReference type="PANTHER" id="PTHR42732:SF1">
    <property type="entry name" value="BETA-MANNOSIDASE"/>
    <property type="match status" value="1"/>
</dbReference>
<dbReference type="AlphaFoldDB" id="A0A9X5GUU2"/>
<evidence type="ECO:0000259" key="6">
    <source>
        <dbReference type="Pfam" id="PF02836"/>
    </source>
</evidence>
<dbReference type="InterPro" id="IPR040605">
    <property type="entry name" value="Glyco_hydro2_dom5"/>
</dbReference>
<dbReference type="InterPro" id="IPR032311">
    <property type="entry name" value="DUF4982"/>
</dbReference>
<feature type="domain" description="Glycoside hydrolase family 2 catalytic" evidence="6">
    <location>
        <begin position="277"/>
        <end position="449"/>
    </location>
</feature>
<dbReference type="InterPro" id="IPR006102">
    <property type="entry name" value="Ig-like_GH2"/>
</dbReference>
<dbReference type="InterPro" id="IPR006101">
    <property type="entry name" value="Glyco_hydro_2"/>
</dbReference>
<name>A0A9X5GUU2_9FIRM</name>
<dbReference type="EMBL" id="QZDT01000039">
    <property type="protein sequence ID" value="NBJ94452.1"/>
    <property type="molecule type" value="Genomic_DNA"/>
</dbReference>
<comment type="caution">
    <text evidence="9">The sequence shown here is derived from an EMBL/GenBank/DDBJ whole genome shotgun (WGS) entry which is preliminary data.</text>
</comment>
<feature type="domain" description="Glycoside hydrolase family 2 immunoglobulin-like beta-sandwich" evidence="5">
    <location>
        <begin position="164"/>
        <end position="267"/>
    </location>
</feature>
<dbReference type="PANTHER" id="PTHR42732">
    <property type="entry name" value="BETA-GALACTOSIDASE"/>
    <property type="match status" value="1"/>
</dbReference>
<feature type="domain" description="DUF4982" evidence="7">
    <location>
        <begin position="649"/>
        <end position="707"/>
    </location>
</feature>
<dbReference type="SUPFAM" id="SSF49303">
    <property type="entry name" value="beta-Galactosidase/glucuronidase domain"/>
    <property type="match status" value="1"/>
</dbReference>
<dbReference type="Gene3D" id="2.60.40.10">
    <property type="entry name" value="Immunoglobulins"/>
    <property type="match status" value="3"/>
</dbReference>
<dbReference type="Gene3D" id="2.60.120.260">
    <property type="entry name" value="Galactose-binding domain-like"/>
    <property type="match status" value="1"/>
</dbReference>
<dbReference type="InterPro" id="IPR017853">
    <property type="entry name" value="GH"/>
</dbReference>
<evidence type="ECO:0000256" key="3">
    <source>
        <dbReference type="ARBA" id="ARBA00023295"/>
    </source>
</evidence>
<dbReference type="InterPro" id="IPR051913">
    <property type="entry name" value="GH2_Domain-Containing"/>
</dbReference>
<dbReference type="GO" id="GO:0004553">
    <property type="term" value="F:hydrolase activity, hydrolyzing O-glycosyl compounds"/>
    <property type="evidence" value="ECO:0007669"/>
    <property type="project" value="InterPro"/>
</dbReference>
<gene>
    <name evidence="9" type="ORF">D5281_18150</name>
</gene>
<dbReference type="PRINTS" id="PR00132">
    <property type="entry name" value="GLHYDRLASE2"/>
</dbReference>
<sequence>MIRKKINRDWQFAKGSTSMMSAFMGGPKFEAVNLPHDAMVHEERTPDTANGTQTGYWPGGLYTYVKKMDIPMEWKDKTVLIEFEGVYATAMVYINGELAGSNLYGYSNFYVALDKYLKYGEENEIRVVADNGAEKNSRWYSGSGIYRNVNLLVGSRIHIPADGVRITTLDVSKDSAVVEVCTAVKNITRGKEKITVEVTLSCEGTLVGTDKVGVTMFMEAEELVYQKIALKAPKLWSPDTPNLYDCTVKLYAGKELLDEVREHFGIRKLELDAEHGLRINGEQVKLRGTCIHHDNGIIGATTLKKAEERRCRQMKEAGFNSIRSAHHPMGKAMLDACDRVGMLVMDELSDMWTNHKNANDFAMHFLEQVDTEVERIVKKDYNHPSVILYSAGNEIPDLGTARGAQINRMICNQFHALDPSRYTTNAVNGMLTLGSKMGTVIQDVMSSLKPSGGQEEKKETDREEEGASALNSMMALMIGPAADAFACHPLMTESIEEACQAMDITGLNYLTGRHVLEKELHPNKTVVGTETYPADIVRLWDIVKNNDHVLGDYTWTGYDYLGEAGCGIFYYDGTQNFNGVYPDRIAYIGDIDIIGYRRPISYLREIVFGLRKEPYIAVERVDRYGMKHSQTAWMLKDNLASWTWPGYEGKPANVDIYSKDEEVELFLNGKSLGRKSAGEACGFTASYEITYEPGELLAVGYADGKETGRFVLKTADEKVELQIVCEGETLKADGEDLAFVTAKLVDKDGIENLFAEKKVTVSVEGTGTLQGFGNADPRAIGSYDDNTWKTYNGYVMAVVRAGTEDGEIKVKFEADGCQGQEMVIHVKA</sequence>